<reference evidence="1" key="2">
    <citation type="journal article" date="2022" name="Res Sq">
        <title>Comparative Genomics Reveals Insights into the Divergent Evolution of Astigmatic Mites and Household Pest Adaptations.</title>
        <authorList>
            <person name="Xiong Q."/>
            <person name="Wan A.T.-Y."/>
            <person name="Liu X.-Y."/>
            <person name="Fung C.S.-H."/>
            <person name="Xiao X."/>
            <person name="Malainual N."/>
            <person name="Hou J."/>
            <person name="Wang L."/>
            <person name="Wang M."/>
            <person name="Yang K."/>
            <person name="Cui Y."/>
            <person name="Leung E."/>
            <person name="Nong W."/>
            <person name="Shin S.-K."/>
            <person name="Au S."/>
            <person name="Jeong K.Y."/>
            <person name="Chew F.T."/>
            <person name="Hui J."/>
            <person name="Leung T.F."/>
            <person name="Tungtrongchitr A."/>
            <person name="Zhong N."/>
            <person name="Liu Z."/>
            <person name="Tsui S."/>
        </authorList>
    </citation>
    <scope>NUCLEOTIDE SEQUENCE</scope>
    <source>
        <strain evidence="1">Derf</strain>
        <tissue evidence="1">Whole organism</tissue>
    </source>
</reference>
<dbReference type="AlphaFoldDB" id="A0A922IBM9"/>
<comment type="caution">
    <text evidence="1">The sequence shown here is derived from an EMBL/GenBank/DDBJ whole genome shotgun (WGS) entry which is preliminary data.</text>
</comment>
<gene>
    <name evidence="1" type="ORF">DERF_002967</name>
</gene>
<evidence type="ECO:0000313" key="2">
    <source>
        <dbReference type="Proteomes" id="UP000790347"/>
    </source>
</evidence>
<evidence type="ECO:0000313" key="1">
    <source>
        <dbReference type="EMBL" id="KAH9529057.1"/>
    </source>
</evidence>
<dbReference type="Proteomes" id="UP000790347">
    <property type="component" value="Unassembled WGS sequence"/>
</dbReference>
<organism evidence="1 2">
    <name type="scientific">Dermatophagoides farinae</name>
    <name type="common">American house dust mite</name>
    <dbReference type="NCBI Taxonomy" id="6954"/>
    <lineage>
        <taxon>Eukaryota</taxon>
        <taxon>Metazoa</taxon>
        <taxon>Ecdysozoa</taxon>
        <taxon>Arthropoda</taxon>
        <taxon>Chelicerata</taxon>
        <taxon>Arachnida</taxon>
        <taxon>Acari</taxon>
        <taxon>Acariformes</taxon>
        <taxon>Sarcoptiformes</taxon>
        <taxon>Astigmata</taxon>
        <taxon>Psoroptidia</taxon>
        <taxon>Analgoidea</taxon>
        <taxon>Pyroglyphidae</taxon>
        <taxon>Dermatophagoidinae</taxon>
        <taxon>Dermatophagoides</taxon>
    </lineage>
</organism>
<sequence>MFDFEIRTFSILYPSIIQIPDLVVVFHQGTFLLLITVYNHHQADALEYSRENQLLCSRFYQHHFHSKTSKTELIVWRKFMLFFCRQRSKY</sequence>
<reference evidence="1" key="1">
    <citation type="submission" date="2013-05" db="EMBL/GenBank/DDBJ databases">
        <authorList>
            <person name="Yim A.K.Y."/>
            <person name="Chan T.F."/>
            <person name="Ji K.M."/>
            <person name="Liu X.Y."/>
            <person name="Zhou J.W."/>
            <person name="Li R.Q."/>
            <person name="Yang K.Y."/>
            <person name="Li J."/>
            <person name="Li M."/>
            <person name="Law P.T.W."/>
            <person name="Wu Y.L."/>
            <person name="Cai Z.L."/>
            <person name="Qin H."/>
            <person name="Bao Y."/>
            <person name="Leung R.K.K."/>
            <person name="Ng P.K.S."/>
            <person name="Zou J."/>
            <person name="Zhong X.J."/>
            <person name="Ran P.X."/>
            <person name="Zhong N.S."/>
            <person name="Liu Z.G."/>
            <person name="Tsui S.K.W."/>
        </authorList>
    </citation>
    <scope>NUCLEOTIDE SEQUENCE</scope>
    <source>
        <strain evidence="1">Derf</strain>
        <tissue evidence="1">Whole organism</tissue>
    </source>
</reference>
<keyword evidence="2" id="KW-1185">Reference proteome</keyword>
<accession>A0A922IBM9</accession>
<dbReference type="EMBL" id="ASGP02000001">
    <property type="protein sequence ID" value="KAH9529057.1"/>
    <property type="molecule type" value="Genomic_DNA"/>
</dbReference>
<protein>
    <submittedName>
        <fullName evidence="1">Uncharacterized protein</fullName>
    </submittedName>
</protein>
<name>A0A922IBM9_DERFA</name>
<proteinExistence type="predicted"/>